<proteinExistence type="inferred from homology"/>
<evidence type="ECO:0000313" key="5">
    <source>
        <dbReference type="EMBL" id="CAJ1952538.1"/>
    </source>
</evidence>
<evidence type="ECO:0000256" key="3">
    <source>
        <dbReference type="SAM" id="MobiDB-lite"/>
    </source>
</evidence>
<feature type="region of interest" description="Disordered" evidence="3">
    <location>
        <begin position="269"/>
        <end position="293"/>
    </location>
</feature>
<reference evidence="5" key="1">
    <citation type="submission" date="2023-08" db="EMBL/GenBank/DDBJ databases">
        <authorList>
            <person name="Audoor S."/>
            <person name="Bilcke G."/>
        </authorList>
    </citation>
    <scope>NUCLEOTIDE SEQUENCE</scope>
</reference>
<comment type="caution">
    <text evidence="5">The sequence shown here is derived from an EMBL/GenBank/DDBJ whole genome shotgun (WGS) entry which is preliminary data.</text>
</comment>
<comment type="cofactor">
    <cofactor evidence="2">
        <name>heme</name>
        <dbReference type="ChEBI" id="CHEBI:30413"/>
    </cofactor>
</comment>
<feature type="compositionally biased region" description="Low complexity" evidence="3">
    <location>
        <begin position="282"/>
        <end position="293"/>
    </location>
</feature>
<keyword evidence="4" id="KW-0812">Transmembrane</keyword>
<sequence length="616" mass="68975">MEAEQVTLQGISVEIQPISFGKLAMAHLPSILLPAVFFCIISLAILFALLRRKYTQRLLESCGLPTLHWRPRFVNYKPFEDEQKLASSSITRILPRMQRLKGPYGMYGTVYGISTAVVHVAHPVPTKAIFGISAVSTNSSSDSSRPSNAPKTRRRSSVVNSTGASKAPAYNHFKNFCGEGVFTADGDDWKAKRASVMHCLIKGTNSSLSEASIRLEQEANQSADAFCAQIKQLQLDQHKKRPSTDIVPLLQRATVGLIYRYITHDEPNWQKRDGKQQKNGPSSFSSSSSPSYSATSMSQLQTYMESIIRIRMIILAQSRSIWFLLPRWCYRLFSSLYKDEEETLGPIRSFAEEACHRAKPGSPLANLSQRSSHGGVRANNNTESDGIHKDLLDETITLLFAGQDTSAATLSWTLHLLSLYPDIQTKLAEEIKTIFEEDAICAEKPTVGRKTIVKLHYLDAVLKESMRLYPVAPFVVRKLTAEVPVPADNPKEPSVTLPAGSIACIWIYGLHHNPKFWDRPNEFRPERWLDPQQKDPGQTNGAYMPFASGPRNCVGQPLAYIVLRTLLSRIISEYEFRDEKQRRGEDPGVLRKDMQAGFTVLPNGGVTLTIHKRQQL</sequence>
<dbReference type="AlphaFoldDB" id="A0AAD2FSX5"/>
<dbReference type="GO" id="GO:0005506">
    <property type="term" value="F:iron ion binding"/>
    <property type="evidence" value="ECO:0007669"/>
    <property type="project" value="InterPro"/>
</dbReference>
<evidence type="ECO:0000256" key="4">
    <source>
        <dbReference type="SAM" id="Phobius"/>
    </source>
</evidence>
<protein>
    <recommendedName>
        <fullName evidence="7">Cytochrome P450</fullName>
    </recommendedName>
</protein>
<evidence type="ECO:0000256" key="2">
    <source>
        <dbReference type="PIRSR" id="PIRSR602401-1"/>
    </source>
</evidence>
<dbReference type="InterPro" id="IPR002401">
    <property type="entry name" value="Cyt_P450_E_grp-I"/>
</dbReference>
<dbReference type="GO" id="GO:0004497">
    <property type="term" value="F:monooxygenase activity"/>
    <property type="evidence" value="ECO:0007669"/>
    <property type="project" value="InterPro"/>
</dbReference>
<organism evidence="5 6">
    <name type="scientific">Cylindrotheca closterium</name>
    <dbReference type="NCBI Taxonomy" id="2856"/>
    <lineage>
        <taxon>Eukaryota</taxon>
        <taxon>Sar</taxon>
        <taxon>Stramenopiles</taxon>
        <taxon>Ochrophyta</taxon>
        <taxon>Bacillariophyta</taxon>
        <taxon>Bacillariophyceae</taxon>
        <taxon>Bacillariophycidae</taxon>
        <taxon>Bacillariales</taxon>
        <taxon>Bacillariaceae</taxon>
        <taxon>Cylindrotheca</taxon>
    </lineage>
</organism>
<feature type="compositionally biased region" description="Low complexity" evidence="3">
    <location>
        <begin position="136"/>
        <end position="147"/>
    </location>
</feature>
<dbReference type="SUPFAM" id="SSF48264">
    <property type="entry name" value="Cytochrome P450"/>
    <property type="match status" value="1"/>
</dbReference>
<keyword evidence="4" id="KW-1133">Transmembrane helix</keyword>
<comment type="similarity">
    <text evidence="1">Belongs to the cytochrome P450 family.</text>
</comment>
<dbReference type="Gene3D" id="1.10.630.10">
    <property type="entry name" value="Cytochrome P450"/>
    <property type="match status" value="1"/>
</dbReference>
<dbReference type="PANTHER" id="PTHR24305">
    <property type="entry name" value="CYTOCHROME P450"/>
    <property type="match status" value="1"/>
</dbReference>
<dbReference type="Pfam" id="PF00067">
    <property type="entry name" value="p450"/>
    <property type="match status" value="1"/>
</dbReference>
<accession>A0AAD2FSX5</accession>
<evidence type="ECO:0008006" key="7">
    <source>
        <dbReference type="Google" id="ProtNLM"/>
    </source>
</evidence>
<dbReference type="GO" id="GO:0020037">
    <property type="term" value="F:heme binding"/>
    <property type="evidence" value="ECO:0007669"/>
    <property type="project" value="InterPro"/>
</dbReference>
<feature type="transmembrane region" description="Helical" evidence="4">
    <location>
        <begin position="31"/>
        <end position="50"/>
    </location>
</feature>
<dbReference type="PRINTS" id="PR00385">
    <property type="entry name" value="P450"/>
</dbReference>
<dbReference type="InterPro" id="IPR001128">
    <property type="entry name" value="Cyt_P450"/>
</dbReference>
<evidence type="ECO:0000313" key="6">
    <source>
        <dbReference type="Proteomes" id="UP001295423"/>
    </source>
</evidence>
<dbReference type="PRINTS" id="PR00463">
    <property type="entry name" value="EP450I"/>
</dbReference>
<feature type="region of interest" description="Disordered" evidence="3">
    <location>
        <begin position="136"/>
        <end position="164"/>
    </location>
</feature>
<keyword evidence="2" id="KW-0479">Metal-binding</keyword>
<dbReference type="GO" id="GO:0016705">
    <property type="term" value="F:oxidoreductase activity, acting on paired donors, with incorporation or reduction of molecular oxygen"/>
    <property type="evidence" value="ECO:0007669"/>
    <property type="project" value="InterPro"/>
</dbReference>
<evidence type="ECO:0000256" key="1">
    <source>
        <dbReference type="ARBA" id="ARBA00010617"/>
    </source>
</evidence>
<dbReference type="PANTHER" id="PTHR24305:SF166">
    <property type="entry name" value="CYTOCHROME P450 12A4, MITOCHONDRIAL-RELATED"/>
    <property type="match status" value="1"/>
</dbReference>
<feature type="region of interest" description="Disordered" evidence="3">
    <location>
        <begin position="361"/>
        <end position="382"/>
    </location>
</feature>
<keyword evidence="2" id="KW-0408">Iron</keyword>
<feature type="binding site" description="axial binding residue" evidence="2">
    <location>
        <position position="553"/>
    </location>
    <ligand>
        <name>heme</name>
        <dbReference type="ChEBI" id="CHEBI:30413"/>
    </ligand>
    <ligandPart>
        <name>Fe</name>
        <dbReference type="ChEBI" id="CHEBI:18248"/>
    </ligandPart>
</feature>
<dbReference type="EMBL" id="CAKOGP040001803">
    <property type="protein sequence ID" value="CAJ1952538.1"/>
    <property type="molecule type" value="Genomic_DNA"/>
</dbReference>
<keyword evidence="2" id="KW-0349">Heme</keyword>
<feature type="compositionally biased region" description="Polar residues" evidence="3">
    <location>
        <begin position="365"/>
        <end position="382"/>
    </location>
</feature>
<feature type="transmembrane region" description="Helical" evidence="4">
    <location>
        <begin position="104"/>
        <end position="122"/>
    </location>
</feature>
<keyword evidence="4" id="KW-0472">Membrane</keyword>
<dbReference type="Proteomes" id="UP001295423">
    <property type="component" value="Unassembled WGS sequence"/>
</dbReference>
<keyword evidence="6" id="KW-1185">Reference proteome</keyword>
<gene>
    <name evidence="5" type="ORF">CYCCA115_LOCUS13603</name>
</gene>
<dbReference type="InterPro" id="IPR036396">
    <property type="entry name" value="Cyt_P450_sf"/>
</dbReference>
<dbReference type="InterPro" id="IPR050121">
    <property type="entry name" value="Cytochrome_P450_monoxygenase"/>
</dbReference>
<name>A0AAD2FSX5_9STRA</name>